<sequence length="89" mass="10319">MAYFSVGDLTQQLFINHPPYGYMKHRSENKEMNALELRPRVVYIQHPHSSNQRGAFYKGKHREGLTSKADNTSERSVAYLRVEGNSDYV</sequence>
<dbReference type="EMBL" id="AC147431">
    <property type="protein sequence ID" value="ABE88082.1"/>
    <property type="molecule type" value="Genomic_DNA"/>
</dbReference>
<dbReference type="AlphaFoldDB" id="Q1S5M4"/>
<reference evidence="2" key="1">
    <citation type="submission" date="2006-03" db="EMBL/GenBank/DDBJ databases">
        <authorList>
            <person name="Qin B."/>
            <person name="Lin S."/>
            <person name="Roe B.A."/>
        </authorList>
    </citation>
    <scope>NUCLEOTIDE SEQUENCE</scope>
</reference>
<proteinExistence type="predicted"/>
<evidence type="ECO:0000313" key="2">
    <source>
        <dbReference type="EMBL" id="ABE88082.1"/>
    </source>
</evidence>
<evidence type="ECO:0000256" key="1">
    <source>
        <dbReference type="SAM" id="MobiDB-lite"/>
    </source>
</evidence>
<gene>
    <name evidence="2" type="ORF">MtrDRAFT_AC147431g49v2</name>
</gene>
<organism evidence="2">
    <name type="scientific">Medicago truncatula</name>
    <name type="common">Barrel medic</name>
    <name type="synonym">Medicago tribuloides</name>
    <dbReference type="NCBI Taxonomy" id="3880"/>
    <lineage>
        <taxon>Eukaryota</taxon>
        <taxon>Viridiplantae</taxon>
        <taxon>Streptophyta</taxon>
        <taxon>Embryophyta</taxon>
        <taxon>Tracheophyta</taxon>
        <taxon>Spermatophyta</taxon>
        <taxon>Magnoliopsida</taxon>
        <taxon>eudicotyledons</taxon>
        <taxon>Gunneridae</taxon>
        <taxon>Pentapetalae</taxon>
        <taxon>rosids</taxon>
        <taxon>fabids</taxon>
        <taxon>Fabales</taxon>
        <taxon>Fabaceae</taxon>
        <taxon>Papilionoideae</taxon>
        <taxon>50 kb inversion clade</taxon>
        <taxon>NPAAA clade</taxon>
        <taxon>Hologalegina</taxon>
        <taxon>IRL clade</taxon>
        <taxon>Trifolieae</taxon>
        <taxon>Medicago</taxon>
    </lineage>
</organism>
<feature type="region of interest" description="Disordered" evidence="1">
    <location>
        <begin position="52"/>
        <end position="71"/>
    </location>
</feature>
<reference evidence="2" key="2">
    <citation type="submission" date="2006-04" db="EMBL/GenBank/DDBJ databases">
        <authorList>
            <consortium name="The International Medicago Genome Annotation Group"/>
        </authorList>
    </citation>
    <scope>NUCLEOTIDE SEQUENCE</scope>
</reference>
<name>Q1S5M4_MEDTR</name>
<protein>
    <submittedName>
        <fullName evidence="2">Uncharacterized protein</fullName>
    </submittedName>
</protein>
<accession>Q1S5M4</accession>